<comment type="caution">
    <text evidence="4">The sequence shown here is derived from an EMBL/GenBank/DDBJ whole genome shotgun (WGS) entry which is preliminary data.</text>
</comment>
<dbReference type="InterPro" id="IPR050742">
    <property type="entry name" value="Helicase_Restrict-Modif_Enz"/>
</dbReference>
<evidence type="ECO:0000313" key="4">
    <source>
        <dbReference type="EMBL" id="MDI1229685.1"/>
    </source>
</evidence>
<evidence type="ECO:0000259" key="2">
    <source>
        <dbReference type="Pfam" id="PF04851"/>
    </source>
</evidence>
<dbReference type="PANTHER" id="PTHR47396:SF1">
    <property type="entry name" value="ATP-DEPENDENT HELICASE IRC3-RELATED"/>
    <property type="match status" value="1"/>
</dbReference>
<dbReference type="InterPro" id="IPR006935">
    <property type="entry name" value="Helicase/UvrB_N"/>
</dbReference>
<dbReference type="InterPro" id="IPR027417">
    <property type="entry name" value="P-loop_NTPase"/>
</dbReference>
<dbReference type="InterPro" id="IPR045572">
    <property type="entry name" value="RE_endonuc_C"/>
</dbReference>
<organism evidence="4 5">
    <name type="scientific">Candidatus Methylobacter titanis</name>
    <dbReference type="NCBI Taxonomy" id="3053457"/>
    <lineage>
        <taxon>Bacteria</taxon>
        <taxon>Pseudomonadati</taxon>
        <taxon>Pseudomonadota</taxon>
        <taxon>Gammaproteobacteria</taxon>
        <taxon>Methylococcales</taxon>
        <taxon>Methylococcaceae</taxon>
        <taxon>Methylobacter</taxon>
    </lineage>
</organism>
<accession>A0AA43Q131</accession>
<feature type="region of interest" description="Disordered" evidence="1">
    <location>
        <begin position="576"/>
        <end position="597"/>
    </location>
</feature>
<keyword evidence="4" id="KW-0067">ATP-binding</keyword>
<evidence type="ECO:0000256" key="1">
    <source>
        <dbReference type="SAM" id="MobiDB-lite"/>
    </source>
</evidence>
<keyword evidence="4" id="KW-0378">Hydrolase</keyword>
<dbReference type="GO" id="GO:0003677">
    <property type="term" value="F:DNA binding"/>
    <property type="evidence" value="ECO:0007669"/>
    <property type="project" value="InterPro"/>
</dbReference>
<dbReference type="Pfam" id="PF04851">
    <property type="entry name" value="ResIII"/>
    <property type="match status" value="1"/>
</dbReference>
<dbReference type="GO" id="GO:0004386">
    <property type="term" value="F:helicase activity"/>
    <property type="evidence" value="ECO:0007669"/>
    <property type="project" value="UniProtKB-KW"/>
</dbReference>
<dbReference type="PANTHER" id="PTHR47396">
    <property type="entry name" value="TYPE I RESTRICTION ENZYME ECOKI R PROTEIN"/>
    <property type="match status" value="1"/>
</dbReference>
<name>A0AA43Q131_9GAMM</name>
<dbReference type="GO" id="GO:0005829">
    <property type="term" value="C:cytosol"/>
    <property type="evidence" value="ECO:0007669"/>
    <property type="project" value="TreeGrafter"/>
</dbReference>
<proteinExistence type="predicted"/>
<dbReference type="AlphaFoldDB" id="A0AA43Q131"/>
<keyword evidence="4" id="KW-0347">Helicase</keyword>
<evidence type="ECO:0000259" key="3">
    <source>
        <dbReference type="Pfam" id="PF19778"/>
    </source>
</evidence>
<feature type="compositionally biased region" description="Basic residues" evidence="1">
    <location>
        <begin position="587"/>
        <end position="597"/>
    </location>
</feature>
<dbReference type="GO" id="GO:0005524">
    <property type="term" value="F:ATP binding"/>
    <property type="evidence" value="ECO:0007669"/>
    <property type="project" value="InterPro"/>
</dbReference>
<dbReference type="Pfam" id="PF19778">
    <property type="entry name" value="RE_endonuc"/>
    <property type="match status" value="1"/>
</dbReference>
<keyword evidence="4" id="KW-0547">Nucleotide-binding</keyword>
<dbReference type="Gene3D" id="3.40.50.300">
    <property type="entry name" value="P-loop containing nucleotide triphosphate hydrolases"/>
    <property type="match status" value="2"/>
</dbReference>
<protein>
    <submittedName>
        <fullName evidence="4">DEAD/DEAH box helicase family protein</fullName>
    </submittedName>
</protein>
<dbReference type="GO" id="GO:0015668">
    <property type="term" value="F:type III site-specific deoxyribonuclease activity"/>
    <property type="evidence" value="ECO:0007669"/>
    <property type="project" value="InterPro"/>
</dbReference>
<reference evidence="4" key="1">
    <citation type="submission" date="2023-01" db="EMBL/GenBank/DDBJ databases">
        <title>Biogeochemical cycle of methane in antarctic sediments.</title>
        <authorList>
            <person name="Roldan D.M."/>
            <person name="Menes R.J."/>
        </authorList>
    </citation>
    <scope>NUCLEOTIDE SEQUENCE [LARGE SCALE GENOMIC DNA]</scope>
    <source>
        <strain evidence="4">K-2018 MAG008</strain>
    </source>
</reference>
<dbReference type="Proteomes" id="UP001160519">
    <property type="component" value="Unassembled WGS sequence"/>
</dbReference>
<dbReference type="EMBL" id="JAQSDF010000001">
    <property type="protein sequence ID" value="MDI1229685.1"/>
    <property type="molecule type" value="Genomic_DNA"/>
</dbReference>
<evidence type="ECO:0000313" key="5">
    <source>
        <dbReference type="Proteomes" id="UP001160519"/>
    </source>
</evidence>
<keyword evidence="5" id="KW-1185">Reference proteome</keyword>
<sequence length="914" mass="104651">MQLQLEDLLYQNKAIQSAVELFKGQSKNISERPLLSQTNASDITPNLCLLSPEQLHKNKLAILQQNALAENEATLSEEPQICIEMETGTGKTLVYIRTLYELYREYGYTKFIILVPSIAVKEGIINTLESFAEQLKDYYQHNIHWFEYDSKRLNQLKHFINDDQPQIMLTTVQAFTAEDRILNQTGRDDSIGGFSYLEALGQTRPIIIMDEPQEGMDTELAQKRLTTLTPLFVFRYSATHKRIINRLYRLTPYDAYAEGLVKKIEVLSVAEINDEATLKIELQEIQAQAGQDPKAKLNLWHNIKAGFTLKPSKWLKVGDNLGAITNNISYQDFTVERIYKGLRDKHWKIHFSNGVEIEQNQRQGDIGGIFRQQLYWLISSHFDKQQKLSPRGIKCLSLIFIDKVDNYIGAEPLIKHLFAEEYQRVHQERTGKQTSPAQIIAVQGYYFARTGKGEFTDNESAMLKNREIYDLILKDKQQLLSLDNPVEFIFSHSALGVGWDNPNIFNIATLNQTYSEIKKRQEIGRGLRICVNQQGQRIYDPASNDADDEVNVLTLIPNETYETFALQYQAQLSDEFGTDGKQPPLRNNHKGNKKQNKLTRHEARFNSDSFRNFWQSLARKTQYTVSFDEAEIINRGIQELGKIKIASYEAEIRLTRIKELQNIQGQGEEIGREIAQLKASYSAADIVEQISENTSLSYSVVFRIIKALDNKAQILRNPPLFIQQASKELKRIELAEMLRTLSYHETGDSFPLDPFKEAIHTYSPVEPTPNKGLYDFAICDADSMPEHNFARKADNDPKVVCLLKLPDFYKIPTPIGEYYRPDFGLVVKQSSLKNNESSELYFVIETKSTNDINDDKALTEHERTKIQCAVKHFQALGIRAEIGGDVTYQVKETPGGYQQASFHAPVKDYGDIKL</sequence>
<feature type="domain" description="Helicase/UvrB N-terminal" evidence="2">
    <location>
        <begin position="63"/>
        <end position="241"/>
    </location>
</feature>
<feature type="domain" description="Type III restriction enzyme C-terminal endonuclease" evidence="3">
    <location>
        <begin position="771"/>
        <end position="890"/>
    </location>
</feature>
<gene>
    <name evidence="4" type="ORF">PSU93_00865</name>
</gene>
<dbReference type="SUPFAM" id="SSF52540">
    <property type="entry name" value="P-loop containing nucleoside triphosphate hydrolases"/>
    <property type="match status" value="2"/>
</dbReference>